<reference evidence="1 2" key="1">
    <citation type="submission" date="2023-04" db="EMBL/GenBank/DDBJ databases">
        <authorList>
            <person name="Hsu D."/>
        </authorList>
    </citation>
    <scope>NUCLEOTIDE SEQUENCE [LARGE SCALE GENOMIC DNA]</scope>
    <source>
        <strain evidence="1 2">MK1</strain>
    </source>
</reference>
<dbReference type="InterPro" id="IPR016750">
    <property type="entry name" value="Aceto_COase_bsu/gsu"/>
</dbReference>
<dbReference type="RefSeq" id="WP_366924027.1">
    <property type="nucleotide sequence ID" value="NZ_CP121694.1"/>
</dbReference>
<dbReference type="PIRSF" id="PIRSF019217">
    <property type="entry name" value="Acetone_carboxlyase_gsu"/>
    <property type="match status" value="1"/>
</dbReference>
<dbReference type="Proteomes" id="UP001329915">
    <property type="component" value="Chromosome"/>
</dbReference>
<dbReference type="Pfam" id="PF08882">
    <property type="entry name" value="Acetone_carb_G"/>
    <property type="match status" value="1"/>
</dbReference>
<evidence type="ECO:0000313" key="1">
    <source>
        <dbReference type="EMBL" id="WRO21171.1"/>
    </source>
</evidence>
<dbReference type="EMBL" id="CP121694">
    <property type="protein sequence ID" value="WRO21171.1"/>
    <property type="molecule type" value="Genomic_DNA"/>
</dbReference>
<dbReference type="AlphaFoldDB" id="A0AAU0ULV3"/>
<evidence type="ECO:0008006" key="3">
    <source>
        <dbReference type="Google" id="ProtNLM"/>
    </source>
</evidence>
<organism evidence="1 2">
    <name type="scientific">Metallumcola ferriviriculae</name>
    <dbReference type="NCBI Taxonomy" id="3039180"/>
    <lineage>
        <taxon>Bacteria</taxon>
        <taxon>Bacillati</taxon>
        <taxon>Bacillota</taxon>
        <taxon>Clostridia</taxon>
        <taxon>Neomoorellales</taxon>
        <taxon>Desulfitibacteraceae</taxon>
        <taxon>Metallumcola</taxon>
    </lineage>
</organism>
<proteinExistence type="predicted"/>
<sequence length="163" mass="19256">MPNYDQKTLELLMDGKLPFTQVHKILSSFKDADRFEKMLAILQERVSYDDKIIMPYGLHLNIVSKADGERIVKCDCGHEFCEHSINWKLHANVYVRDTEEKINEIYPKYMGTDPNWMVLREFYCPNCFTMLEVEAVPPGYPFTFDFQPDIDTFYQEWLNKPAP</sequence>
<accession>A0AAU0ULV3</accession>
<protein>
    <recommendedName>
        <fullName evidence="3">Acetone carboxylase subunit gamma</fullName>
    </recommendedName>
</protein>
<dbReference type="KEGG" id="dbc:MFMK1_000967"/>
<gene>
    <name evidence="1" type="ORF">MFMK1_000967</name>
</gene>
<keyword evidence="2" id="KW-1185">Reference proteome</keyword>
<name>A0AAU0ULV3_9FIRM</name>
<evidence type="ECO:0000313" key="2">
    <source>
        <dbReference type="Proteomes" id="UP001329915"/>
    </source>
</evidence>